<dbReference type="AlphaFoldDB" id="A0A9I9EFC2"/>
<reference evidence="1" key="1">
    <citation type="submission" date="2023-03" db="UniProtKB">
        <authorList>
            <consortium name="EnsemblPlants"/>
        </authorList>
    </citation>
    <scope>IDENTIFICATION</scope>
</reference>
<evidence type="ECO:0000313" key="1">
    <source>
        <dbReference type="EnsemblPlants" id="MELO3C032977.2.1"/>
    </source>
</evidence>
<sequence length="82" mass="9194">MPAIRGVSCSTAHSRIQSAIRPSCSSLTVGSVFGFMGLDRMLLGGELGSWSFKSKTYDTFYEGYMFPLLVKEQLEFRPEKNF</sequence>
<organism evidence="1">
    <name type="scientific">Cucumis melo</name>
    <name type="common">Muskmelon</name>
    <dbReference type="NCBI Taxonomy" id="3656"/>
    <lineage>
        <taxon>Eukaryota</taxon>
        <taxon>Viridiplantae</taxon>
        <taxon>Streptophyta</taxon>
        <taxon>Embryophyta</taxon>
        <taxon>Tracheophyta</taxon>
        <taxon>Spermatophyta</taxon>
        <taxon>Magnoliopsida</taxon>
        <taxon>eudicotyledons</taxon>
        <taxon>Gunneridae</taxon>
        <taxon>Pentapetalae</taxon>
        <taxon>rosids</taxon>
        <taxon>fabids</taxon>
        <taxon>Cucurbitales</taxon>
        <taxon>Cucurbitaceae</taxon>
        <taxon>Benincaseae</taxon>
        <taxon>Cucumis</taxon>
    </lineage>
</organism>
<dbReference type="Gramene" id="MELO3C032977.2.1">
    <property type="protein sequence ID" value="MELO3C032977.2.1"/>
    <property type="gene ID" value="MELO3C032977.2"/>
</dbReference>
<name>A0A9I9EFC2_CUCME</name>
<protein>
    <submittedName>
        <fullName evidence="1">Uncharacterized protein</fullName>
    </submittedName>
</protein>
<dbReference type="EnsemblPlants" id="MELO3C032977.2.1">
    <property type="protein sequence ID" value="MELO3C032977.2.1"/>
    <property type="gene ID" value="MELO3C032977.2"/>
</dbReference>
<proteinExistence type="predicted"/>
<accession>A0A9I9EFC2</accession>